<accession>A0A061QZZ1</accession>
<dbReference type="EMBL" id="GBEZ01020448">
    <property type="protein sequence ID" value="JAC66227.1"/>
    <property type="molecule type" value="Transcribed_RNA"/>
</dbReference>
<sequence length="1052" mass="116145">MNVSMAAPSRGGAWGIALPSQAGAGAGAIRPRTLLKMTARNVRRDPITVQAQSGPEVFGPPKEMDGIQKALSGLPQPALYGLAAVLVAGTTGLGATAGNSAPESFRQVAKVGGAVVGAGAGAFAVVKGQERRGKAAAVELHNTLAQPGFDAGDLSRDMVDATGRKYGVDMAEKLTDELKVLYDSYIQAVLPPGTEPLRGDEHVRLRAFLDALGLSDEDAAQAHLDAGRRIMRGRFEAGSRDSEAEQRRAFQKLIYTSTLVFGDQKAAFLLPWKRLFNITDAQLYVAKRDNAKQLFKDTLDSMGGELPSDRESLKTLRAKVEGFRLSDDVASELVKEAARAFAENRTDEAVTCVKQRTRVKDYSAAMTAVDALLSYNRQLVSLEGDEELVPGLGQVSLLGGKFEEPGRTNDLREVMKVFLEERLRLDGVFADETEAAFGELRQIFGLGPKEAAQIRDDVVVRAYRAKLREKVTSGELEAAPSKAEVLGELCDSLRFEPEAAGQLHMSLYRQKLSSLLEKRHLTDDDEEELVKMRRLLCLRKPDVDEAHKELCGSIVREAIEDALSAGYEAFSPDDSENVKKAVADTRIDEATAKEILNTAARRAFITYITKARNQKNRLESAKELKKLVYFNTMVVGPLLDGIKSEETKEKEAKAAKEFEELMEQARKMEEDKKKQEAGEDTEEQAESSAEAKEGEESGDEEKEEGVQPSTLAKTQAAADAGPSQELKDAGVEMMKSQKEINVAEDLDKRDRLDIYRNFLLYCMSGDVVTLPMGSTMVVERDQSEFQRLSQLGDVLGLSQVDVMEVHQGLAEQAFRNQVQQVLADGILSKEKTEYLKDMQQKMGLTDEKAQKVIKGVQNEKMIREMNASKRAGSLSLDKMMEMVDSGVDVTNFVSEEMRTQLFRQKIEQILTDGTGNFNTDEILKELPEKLGLQEKKVQTIVSEVAGTRKRTTLVQAISYLRQKRLDEAVQNVNNLVACNRANPVEKAMEWAQREELLDMYSVYLVKDKDEAKQGEVQKLLGITDEEAKSLKDLVASGGFTLEQEAENEKSFF</sequence>
<dbReference type="GO" id="GO:0061927">
    <property type="term" value="C:TOC-TIC supercomplex I"/>
    <property type="evidence" value="ECO:0007669"/>
    <property type="project" value="TreeGrafter"/>
</dbReference>
<dbReference type="GO" id="GO:0045037">
    <property type="term" value="P:protein import into chloroplast stroma"/>
    <property type="evidence" value="ECO:0007669"/>
    <property type="project" value="TreeGrafter"/>
</dbReference>
<reference evidence="2" key="1">
    <citation type="submission" date="2014-05" db="EMBL/GenBank/DDBJ databases">
        <title>The transcriptome of the halophilic microalga Tetraselmis sp. GSL018 isolated from the Great Salt Lake, Utah.</title>
        <authorList>
            <person name="Jinkerson R.E."/>
            <person name="D'Adamo S."/>
            <person name="Posewitz M.C."/>
        </authorList>
    </citation>
    <scope>NUCLEOTIDE SEQUENCE</scope>
    <source>
        <strain evidence="2">GSL018</strain>
    </source>
</reference>
<dbReference type="SUPFAM" id="SSF158639">
    <property type="entry name" value="ENT-like"/>
    <property type="match status" value="1"/>
</dbReference>
<gene>
    <name evidence="2" type="ORF">TSPGSL018_14175</name>
</gene>
<name>A0A061QZZ1_9CHLO</name>
<feature type="region of interest" description="Disordered" evidence="1">
    <location>
        <begin position="666"/>
        <end position="732"/>
    </location>
</feature>
<dbReference type="InterPro" id="IPR036142">
    <property type="entry name" value="ENT_dom-like_sf"/>
</dbReference>
<proteinExistence type="predicted"/>
<dbReference type="InterPro" id="IPR031610">
    <property type="entry name" value="TIC110"/>
</dbReference>
<evidence type="ECO:0000256" key="1">
    <source>
        <dbReference type="SAM" id="MobiDB-lite"/>
    </source>
</evidence>
<dbReference type="AlphaFoldDB" id="A0A061QZZ1"/>
<dbReference type="Pfam" id="PF16940">
    <property type="entry name" value="Tic110"/>
    <property type="match status" value="2"/>
</dbReference>
<protein>
    <submittedName>
        <fullName evidence="2">Protein chloroplastic-like</fullName>
    </submittedName>
</protein>
<dbReference type="PANTHER" id="PTHR34935">
    <property type="entry name" value="PROTEIN TIC110, CHLOROPLASTIC"/>
    <property type="match status" value="1"/>
</dbReference>
<organism evidence="2">
    <name type="scientific">Tetraselmis sp. GSL018</name>
    <dbReference type="NCBI Taxonomy" id="582737"/>
    <lineage>
        <taxon>Eukaryota</taxon>
        <taxon>Viridiplantae</taxon>
        <taxon>Chlorophyta</taxon>
        <taxon>core chlorophytes</taxon>
        <taxon>Chlorodendrophyceae</taxon>
        <taxon>Chlorodendrales</taxon>
        <taxon>Chlorodendraceae</taxon>
        <taxon>Tetraselmis</taxon>
    </lineage>
</organism>
<evidence type="ECO:0000313" key="2">
    <source>
        <dbReference type="EMBL" id="JAC66227.1"/>
    </source>
</evidence>
<feature type="compositionally biased region" description="Basic and acidic residues" evidence="1">
    <location>
        <begin position="666"/>
        <end position="677"/>
    </location>
</feature>
<dbReference type="PANTHER" id="PTHR34935:SF3">
    <property type="entry name" value="PROTEIN TIC110, CHLOROPLASTIC"/>
    <property type="match status" value="1"/>
</dbReference>